<evidence type="ECO:0000259" key="2">
    <source>
        <dbReference type="SMART" id="SM00822"/>
    </source>
</evidence>
<accession>A0ABV9YYT0</accession>
<reference evidence="4" key="1">
    <citation type="journal article" date="2019" name="Int. J. Syst. Evol. Microbiol.">
        <title>The Global Catalogue of Microorganisms (GCM) 10K type strain sequencing project: providing services to taxonomists for standard genome sequencing and annotation.</title>
        <authorList>
            <consortium name="The Broad Institute Genomics Platform"/>
            <consortium name="The Broad Institute Genome Sequencing Center for Infectious Disease"/>
            <person name="Wu L."/>
            <person name="Ma J."/>
        </authorList>
    </citation>
    <scope>NUCLEOTIDE SEQUENCE [LARGE SCALE GENOMIC DNA]</scope>
    <source>
        <strain evidence="4">CGMCC 1.16444</strain>
    </source>
</reference>
<comment type="caution">
    <text evidence="3">The sequence shown here is derived from an EMBL/GenBank/DDBJ whole genome shotgun (WGS) entry which is preliminary data.</text>
</comment>
<dbReference type="InterPro" id="IPR002347">
    <property type="entry name" value="SDR_fam"/>
</dbReference>
<evidence type="ECO:0000256" key="1">
    <source>
        <dbReference type="ARBA" id="ARBA00006484"/>
    </source>
</evidence>
<dbReference type="GO" id="GO:0016491">
    <property type="term" value="F:oxidoreductase activity"/>
    <property type="evidence" value="ECO:0007669"/>
    <property type="project" value="UniProtKB-KW"/>
</dbReference>
<dbReference type="InterPro" id="IPR020904">
    <property type="entry name" value="Sc_DH/Rdtase_CS"/>
</dbReference>
<evidence type="ECO:0000313" key="3">
    <source>
        <dbReference type="EMBL" id="MFC5066973.1"/>
    </source>
</evidence>
<dbReference type="SUPFAM" id="SSF51735">
    <property type="entry name" value="NAD(P)-binding Rossmann-fold domains"/>
    <property type="match status" value="1"/>
</dbReference>
<dbReference type="InterPro" id="IPR050259">
    <property type="entry name" value="SDR"/>
</dbReference>
<comment type="similarity">
    <text evidence="1">Belongs to the short-chain dehydrogenases/reductases (SDR) family.</text>
</comment>
<dbReference type="Pfam" id="PF13561">
    <property type="entry name" value="adh_short_C2"/>
    <property type="match status" value="1"/>
</dbReference>
<keyword evidence="3" id="KW-0560">Oxidoreductase</keyword>
<keyword evidence="4" id="KW-1185">Reference proteome</keyword>
<dbReference type="RefSeq" id="WP_114957383.1">
    <property type="nucleotide sequence ID" value="NZ_JBHSJF010000002.1"/>
</dbReference>
<dbReference type="PROSITE" id="PS00061">
    <property type="entry name" value="ADH_SHORT"/>
    <property type="match status" value="1"/>
</dbReference>
<dbReference type="PRINTS" id="PR00080">
    <property type="entry name" value="SDRFAMILY"/>
</dbReference>
<dbReference type="PANTHER" id="PTHR42879">
    <property type="entry name" value="3-OXOACYL-(ACYL-CARRIER-PROTEIN) REDUCTASE"/>
    <property type="match status" value="1"/>
</dbReference>
<dbReference type="EC" id="1.1.1.-" evidence="3"/>
<dbReference type="Gene3D" id="3.40.50.720">
    <property type="entry name" value="NAD(P)-binding Rossmann-like Domain"/>
    <property type="match status" value="1"/>
</dbReference>
<gene>
    <name evidence="3" type="ORF">ACFPFW_02975</name>
</gene>
<name>A0ABV9YYT0_9HYPH</name>
<dbReference type="SMART" id="SM00822">
    <property type="entry name" value="PKS_KR"/>
    <property type="match status" value="1"/>
</dbReference>
<dbReference type="PRINTS" id="PR00081">
    <property type="entry name" value="GDHRDH"/>
</dbReference>
<organism evidence="3 4">
    <name type="scientific">Flaviflagellibacter deserti</name>
    <dbReference type="NCBI Taxonomy" id="2267266"/>
    <lineage>
        <taxon>Bacteria</taxon>
        <taxon>Pseudomonadati</taxon>
        <taxon>Pseudomonadota</taxon>
        <taxon>Alphaproteobacteria</taxon>
        <taxon>Hyphomicrobiales</taxon>
        <taxon>Flaviflagellibacter</taxon>
    </lineage>
</organism>
<dbReference type="PANTHER" id="PTHR42879:SF2">
    <property type="entry name" value="3-OXOACYL-[ACYL-CARRIER-PROTEIN] REDUCTASE FABG"/>
    <property type="match status" value="1"/>
</dbReference>
<feature type="domain" description="Ketoreductase" evidence="2">
    <location>
        <begin position="7"/>
        <end position="186"/>
    </location>
</feature>
<dbReference type="EMBL" id="JBHSJF010000002">
    <property type="protein sequence ID" value="MFC5066973.1"/>
    <property type="molecule type" value="Genomic_DNA"/>
</dbReference>
<protein>
    <submittedName>
        <fullName evidence="3">SDR family NAD(P)-dependent oxidoreductase</fullName>
        <ecNumber evidence="3">1.1.1.-</ecNumber>
    </submittedName>
</protein>
<dbReference type="NCBIfam" id="NF005559">
    <property type="entry name" value="PRK07231.1"/>
    <property type="match status" value="1"/>
</dbReference>
<dbReference type="InterPro" id="IPR036291">
    <property type="entry name" value="NAD(P)-bd_dom_sf"/>
</dbReference>
<dbReference type="InterPro" id="IPR057326">
    <property type="entry name" value="KR_dom"/>
</dbReference>
<proteinExistence type="inferred from homology"/>
<evidence type="ECO:0000313" key="4">
    <source>
        <dbReference type="Proteomes" id="UP001595796"/>
    </source>
</evidence>
<sequence>MAGLVGKVALVTGGSRGIGAAISRRFGHEGAAVAFTYADSKQAADVVVRTIEADGGRAISIQADSADVNDVKAAVSKTVEEFGAIDILVNNAGISYLGKIEDYALKDLDQMIAVNIRGLFVATQEALRHMGQGGRIINIGSISSDFMPTSGASVYAMTKGAVASLTRGLARDLGPRGITINNVQPGRIDTELLRQARRQVQPQDSTGDRMREMIALKRYGVDDEVAGLVAYLASPEASYVTGANLKIDGGTSA</sequence>
<dbReference type="Proteomes" id="UP001595796">
    <property type="component" value="Unassembled WGS sequence"/>
</dbReference>